<dbReference type="CDD" id="cd01949">
    <property type="entry name" value="GGDEF"/>
    <property type="match status" value="1"/>
</dbReference>
<name>A0A418YJP3_9GAMM</name>
<dbReference type="SMART" id="SM00267">
    <property type="entry name" value="GGDEF"/>
    <property type="match status" value="1"/>
</dbReference>
<dbReference type="RefSeq" id="WP_119908750.1">
    <property type="nucleotide sequence ID" value="NZ_QZCH01000001.1"/>
</dbReference>
<dbReference type="AlphaFoldDB" id="A0A418YJP3"/>
<evidence type="ECO:0000256" key="4">
    <source>
        <dbReference type="SAM" id="Coils"/>
    </source>
</evidence>
<dbReference type="FunFam" id="3.30.70.270:FF:000001">
    <property type="entry name" value="Diguanylate cyclase domain protein"/>
    <property type="match status" value="1"/>
</dbReference>
<dbReference type="PANTHER" id="PTHR45138:SF9">
    <property type="entry name" value="DIGUANYLATE CYCLASE DGCM-RELATED"/>
    <property type="match status" value="1"/>
</dbReference>
<dbReference type="NCBIfam" id="TIGR00254">
    <property type="entry name" value="GGDEF"/>
    <property type="match status" value="1"/>
</dbReference>
<dbReference type="PROSITE" id="PS50887">
    <property type="entry name" value="GGDEF"/>
    <property type="match status" value="1"/>
</dbReference>
<dbReference type="Pfam" id="PF20975">
    <property type="entry name" value="DGCcoil"/>
    <property type="match status" value="1"/>
</dbReference>
<dbReference type="Pfam" id="PF00990">
    <property type="entry name" value="GGDEF"/>
    <property type="match status" value="1"/>
</dbReference>
<dbReference type="GO" id="GO:0052621">
    <property type="term" value="F:diguanylate cyclase activity"/>
    <property type="evidence" value="ECO:0007669"/>
    <property type="project" value="UniProtKB-EC"/>
</dbReference>
<organism evidence="6 7">
    <name type="scientific">Motilimonas pumila</name>
    <dbReference type="NCBI Taxonomy" id="2303987"/>
    <lineage>
        <taxon>Bacteria</taxon>
        <taxon>Pseudomonadati</taxon>
        <taxon>Pseudomonadota</taxon>
        <taxon>Gammaproteobacteria</taxon>
        <taxon>Alteromonadales</taxon>
        <taxon>Alteromonadales genera incertae sedis</taxon>
        <taxon>Motilimonas</taxon>
    </lineage>
</organism>
<evidence type="ECO:0000256" key="2">
    <source>
        <dbReference type="ARBA" id="ARBA00012528"/>
    </source>
</evidence>
<dbReference type="InterPro" id="IPR000160">
    <property type="entry name" value="GGDEF_dom"/>
</dbReference>
<reference evidence="6 7" key="1">
    <citation type="submission" date="2018-09" db="EMBL/GenBank/DDBJ databases">
        <authorList>
            <person name="Wang F."/>
        </authorList>
    </citation>
    <scope>NUCLEOTIDE SEQUENCE [LARGE SCALE GENOMIC DNA]</scope>
    <source>
        <strain evidence="6 7">PLHSC7-2</strain>
    </source>
</reference>
<dbReference type="InterPro" id="IPR048516">
    <property type="entry name" value="DGCcoil"/>
</dbReference>
<dbReference type="EMBL" id="QZCH01000001">
    <property type="protein sequence ID" value="RJG51202.1"/>
    <property type="molecule type" value="Genomic_DNA"/>
</dbReference>
<dbReference type="Proteomes" id="UP000283255">
    <property type="component" value="Unassembled WGS sequence"/>
</dbReference>
<dbReference type="EC" id="2.7.7.65" evidence="2"/>
<dbReference type="GO" id="GO:0043709">
    <property type="term" value="P:cell adhesion involved in single-species biofilm formation"/>
    <property type="evidence" value="ECO:0007669"/>
    <property type="project" value="TreeGrafter"/>
</dbReference>
<dbReference type="InterPro" id="IPR050469">
    <property type="entry name" value="Diguanylate_Cyclase"/>
</dbReference>
<feature type="coiled-coil region" evidence="4">
    <location>
        <begin position="279"/>
        <end position="327"/>
    </location>
</feature>
<dbReference type="GO" id="GO:1902201">
    <property type="term" value="P:negative regulation of bacterial-type flagellum-dependent cell motility"/>
    <property type="evidence" value="ECO:0007669"/>
    <property type="project" value="TreeGrafter"/>
</dbReference>
<evidence type="ECO:0000256" key="3">
    <source>
        <dbReference type="ARBA" id="ARBA00034247"/>
    </source>
</evidence>
<sequence length="496" mass="56789">MENKLVCQLITQLANTVKAQDHELDEKLDKLTRKIVSSGSYHGAASELHAILAYLDEHTVGLKPAIAEYEEKANNALEKLQKVQGLSHSMHDDIRSFLSEPAPSSLHDHQERLLEVIGFYQETLNTKEKTNPDFLRERNQGEEKPTAEMDPKVHERTCDELQRLITELDFAGEFGEALSRVRSQLLNGVEPQALPAICLKIINLIIDGTREERKASQAFLYSLNESLSSFHYSFNSSMSETRGLHSDQQNLNDELKSHIKTMGLQIDSTHDLLHLKLSIQGQLKEINKLLETREDFESKEKELQSRLSQMEAKLKLMKEETSEYKKRLSSQKHKLFLDSLTHVYNRAALDERLELEFKRWQRYHNPLCLAIVDIDFFKRINDSYGHMAGDKALKVIARALQKSLRDTDFIARFGGEEFVILMPNLDSEDIAIPFQKLIDTIKAIPFKFKDNKVSITISIGTTLFKEGDQPLDAFERADQALYDAKHQGRDQVVISL</sequence>
<accession>A0A418YJP3</accession>
<evidence type="ECO:0000313" key="6">
    <source>
        <dbReference type="EMBL" id="RJG51202.1"/>
    </source>
</evidence>
<dbReference type="GO" id="GO:0005886">
    <property type="term" value="C:plasma membrane"/>
    <property type="evidence" value="ECO:0007669"/>
    <property type="project" value="TreeGrafter"/>
</dbReference>
<keyword evidence="4" id="KW-0175">Coiled coil</keyword>
<reference evidence="6 7" key="2">
    <citation type="submission" date="2019-01" db="EMBL/GenBank/DDBJ databases">
        <title>Motilimonas pumilus sp. nov., isolated from the gut of sea cucumber (Apostichopus japonicus).</title>
        <authorList>
            <person name="Wang F.-Q."/>
            <person name="Ren L.-H."/>
            <person name="Lin Y.-W."/>
            <person name="Sun G.-H."/>
            <person name="Du Z.-J."/>
            <person name="Zhao J.-X."/>
            <person name="Liu X.-J."/>
            <person name="Liu L.-J."/>
        </authorList>
    </citation>
    <scope>NUCLEOTIDE SEQUENCE [LARGE SCALE GENOMIC DNA]</scope>
    <source>
        <strain evidence="6 7">PLHSC7-2</strain>
    </source>
</reference>
<keyword evidence="7" id="KW-1185">Reference proteome</keyword>
<comment type="caution">
    <text evidence="6">The sequence shown here is derived from an EMBL/GenBank/DDBJ whole genome shotgun (WGS) entry which is preliminary data.</text>
</comment>
<dbReference type="PANTHER" id="PTHR45138">
    <property type="entry name" value="REGULATORY COMPONENTS OF SENSORY TRANSDUCTION SYSTEM"/>
    <property type="match status" value="1"/>
</dbReference>
<dbReference type="InterPro" id="IPR029787">
    <property type="entry name" value="Nucleotide_cyclase"/>
</dbReference>
<evidence type="ECO:0000259" key="5">
    <source>
        <dbReference type="PROSITE" id="PS50887"/>
    </source>
</evidence>
<dbReference type="InterPro" id="IPR043128">
    <property type="entry name" value="Rev_trsase/Diguanyl_cyclase"/>
</dbReference>
<gene>
    <name evidence="6" type="ORF">D1Z90_00210</name>
</gene>
<dbReference type="Gene3D" id="3.30.70.270">
    <property type="match status" value="1"/>
</dbReference>
<comment type="catalytic activity">
    <reaction evidence="3">
        <text>2 GTP = 3',3'-c-di-GMP + 2 diphosphate</text>
        <dbReference type="Rhea" id="RHEA:24898"/>
        <dbReference type="ChEBI" id="CHEBI:33019"/>
        <dbReference type="ChEBI" id="CHEBI:37565"/>
        <dbReference type="ChEBI" id="CHEBI:58805"/>
        <dbReference type="EC" id="2.7.7.65"/>
    </reaction>
</comment>
<dbReference type="SUPFAM" id="SSF55073">
    <property type="entry name" value="Nucleotide cyclase"/>
    <property type="match status" value="1"/>
</dbReference>
<feature type="domain" description="GGDEF" evidence="5">
    <location>
        <begin position="365"/>
        <end position="496"/>
    </location>
</feature>
<evidence type="ECO:0000256" key="1">
    <source>
        <dbReference type="ARBA" id="ARBA00001946"/>
    </source>
</evidence>
<proteinExistence type="predicted"/>
<comment type="cofactor">
    <cofactor evidence="1">
        <name>Mg(2+)</name>
        <dbReference type="ChEBI" id="CHEBI:18420"/>
    </cofactor>
</comment>
<evidence type="ECO:0000313" key="7">
    <source>
        <dbReference type="Proteomes" id="UP000283255"/>
    </source>
</evidence>
<dbReference type="OrthoDB" id="9812260at2"/>
<protein>
    <recommendedName>
        <fullName evidence="2">diguanylate cyclase</fullName>
        <ecNumber evidence="2">2.7.7.65</ecNumber>
    </recommendedName>
</protein>